<reference evidence="4" key="1">
    <citation type="journal article" date="2019" name="Int. J. Syst. Evol. Microbiol.">
        <title>The Global Catalogue of Microorganisms (GCM) 10K type strain sequencing project: providing services to taxonomists for standard genome sequencing and annotation.</title>
        <authorList>
            <consortium name="The Broad Institute Genomics Platform"/>
            <consortium name="The Broad Institute Genome Sequencing Center for Infectious Disease"/>
            <person name="Wu L."/>
            <person name="Ma J."/>
        </authorList>
    </citation>
    <scope>NUCLEOTIDE SEQUENCE [LARGE SCALE GENOMIC DNA]</scope>
    <source>
        <strain evidence="4">JCM 11117</strain>
    </source>
</reference>
<comment type="caution">
    <text evidence="3">The sequence shown here is derived from an EMBL/GenBank/DDBJ whole genome shotgun (WGS) entry which is preliminary data.</text>
</comment>
<dbReference type="RefSeq" id="WP_343944674.1">
    <property type="nucleotide sequence ID" value="NZ_BAAAHP010000178.1"/>
</dbReference>
<evidence type="ECO:0008006" key="5">
    <source>
        <dbReference type="Google" id="ProtNLM"/>
    </source>
</evidence>
<dbReference type="Proteomes" id="UP001499967">
    <property type="component" value="Unassembled WGS sequence"/>
</dbReference>
<evidence type="ECO:0000313" key="3">
    <source>
        <dbReference type="EMBL" id="GAA0896962.1"/>
    </source>
</evidence>
<feature type="signal peptide" evidence="2">
    <location>
        <begin position="1"/>
        <end position="20"/>
    </location>
</feature>
<gene>
    <name evidence="3" type="ORF">GCM10009559_56700</name>
</gene>
<evidence type="ECO:0000256" key="1">
    <source>
        <dbReference type="SAM" id="MobiDB-lite"/>
    </source>
</evidence>
<name>A0ABP3YMJ0_9PSEU</name>
<protein>
    <recommendedName>
        <fullName evidence="5">Regulator of septum formation</fullName>
    </recommendedName>
</protein>
<dbReference type="EMBL" id="BAAAHP010000178">
    <property type="protein sequence ID" value="GAA0896962.1"/>
    <property type="molecule type" value="Genomic_DNA"/>
</dbReference>
<dbReference type="PROSITE" id="PS51257">
    <property type="entry name" value="PROKAR_LIPOPROTEIN"/>
    <property type="match status" value="1"/>
</dbReference>
<sequence length="358" mass="37621">MLPRIVLPVVAAFAMGAASACSVAVPGVPAPIGAPQPVVPALDYDEDTAAIAAAYARARTFDVCAFHDVSGAERIFGKPAAAMSPRRFDLATCELDLGTFADAWEISFAYGEGGARFGEDWTPVQVGGRTVKRDPTSTRCATFVPSGDSDAVGLDIEINGPDVVEKESCEPLDRYLTDVVFARMDHPPTLAEGLTGPRSPLLGKDPCQALAAAVADVEVDPDELLPGEDVERTLTMGAPYRCSGSHGGDVVEYALNLTVVDEDEFTGEPVDIGGLPAYRTEFPPGLAECGFVIPVGPAFEGMKAGERGIEYHGGLEIGTATCDAADMARAESMVRGVLEQPAPVEPRPDAQRLGRLDQ</sequence>
<feature type="region of interest" description="Disordered" evidence="1">
    <location>
        <begin position="337"/>
        <end position="358"/>
    </location>
</feature>
<accession>A0ABP3YMJ0</accession>
<keyword evidence="2" id="KW-0732">Signal</keyword>
<evidence type="ECO:0000313" key="4">
    <source>
        <dbReference type="Proteomes" id="UP001499967"/>
    </source>
</evidence>
<feature type="compositionally biased region" description="Basic and acidic residues" evidence="1">
    <location>
        <begin position="346"/>
        <end position="358"/>
    </location>
</feature>
<feature type="chain" id="PRO_5046295856" description="Regulator of septum formation" evidence="2">
    <location>
        <begin position="21"/>
        <end position="358"/>
    </location>
</feature>
<proteinExistence type="predicted"/>
<evidence type="ECO:0000256" key="2">
    <source>
        <dbReference type="SAM" id="SignalP"/>
    </source>
</evidence>
<organism evidence="3 4">
    <name type="scientific">Pseudonocardia zijingensis</name>
    <dbReference type="NCBI Taxonomy" id="153376"/>
    <lineage>
        <taxon>Bacteria</taxon>
        <taxon>Bacillati</taxon>
        <taxon>Actinomycetota</taxon>
        <taxon>Actinomycetes</taxon>
        <taxon>Pseudonocardiales</taxon>
        <taxon>Pseudonocardiaceae</taxon>
        <taxon>Pseudonocardia</taxon>
    </lineage>
</organism>
<keyword evidence="4" id="KW-1185">Reference proteome</keyword>